<dbReference type="GeneID" id="88769680"/>
<organism evidence="1 2">
    <name type="scientific">Crocosphaera watsonii WH 0003</name>
    <dbReference type="NCBI Taxonomy" id="423471"/>
    <lineage>
        <taxon>Bacteria</taxon>
        <taxon>Bacillati</taxon>
        <taxon>Cyanobacteriota</taxon>
        <taxon>Cyanophyceae</taxon>
        <taxon>Oscillatoriophycideae</taxon>
        <taxon>Chroococcales</taxon>
        <taxon>Aphanothecaceae</taxon>
        <taxon>Crocosphaera</taxon>
    </lineage>
</organism>
<gene>
    <name evidence="1" type="ORF">CWATWH0003_3888</name>
</gene>
<protein>
    <submittedName>
        <fullName evidence="1">Uncharacterized protein</fullName>
    </submittedName>
</protein>
<dbReference type="PATRIC" id="fig|423471.3.peg.3643"/>
<proteinExistence type="predicted"/>
<dbReference type="AlphaFoldDB" id="G5J8W8"/>
<evidence type="ECO:0000313" key="2">
    <source>
        <dbReference type="Proteomes" id="UP000003477"/>
    </source>
</evidence>
<reference evidence="1 2" key="1">
    <citation type="journal article" date="2011" name="Front. Microbiol.">
        <title>Two Strains of Crocosphaera watsonii with Highly Conserved Genomes are Distinguished by Strain-Specific Features.</title>
        <authorList>
            <person name="Bench S.R."/>
            <person name="Ilikchyan I.N."/>
            <person name="Tripp H.J."/>
            <person name="Zehr J.P."/>
        </authorList>
    </citation>
    <scope>NUCLEOTIDE SEQUENCE [LARGE SCALE GENOMIC DNA]</scope>
    <source>
        <strain evidence="1 2">WH 0003</strain>
    </source>
</reference>
<dbReference type="RefSeq" id="WP_007311868.1">
    <property type="nucleotide sequence ID" value="NZ_AESD01000595.1"/>
</dbReference>
<dbReference type="EMBL" id="AESD01000595">
    <property type="protein sequence ID" value="EHJ11353.1"/>
    <property type="molecule type" value="Genomic_DNA"/>
</dbReference>
<evidence type="ECO:0000313" key="1">
    <source>
        <dbReference type="EMBL" id="EHJ11353.1"/>
    </source>
</evidence>
<accession>G5J8W8</accession>
<name>G5J8W8_CROWT</name>
<comment type="caution">
    <text evidence="1">The sequence shown here is derived from an EMBL/GenBank/DDBJ whole genome shotgun (WGS) entry which is preliminary data.</text>
</comment>
<dbReference type="Proteomes" id="UP000003477">
    <property type="component" value="Unassembled WGS sequence"/>
</dbReference>
<sequence length="55" mass="6503">MQKLIEEGGGRALYFRYQIYWDIDYSDLKEELLCQAINVDGTFVTGEENLYLHLQ</sequence>